<evidence type="ECO:0000313" key="1">
    <source>
        <dbReference type="EMBL" id="BAH07104.1"/>
    </source>
</evidence>
<dbReference type="HOGENOM" id="CLU_172392_0_0_9"/>
<gene>
    <name evidence="1" type="ordered locus">CKR_2053</name>
</gene>
<dbReference type="Proteomes" id="UP000007969">
    <property type="component" value="Chromosome"/>
</dbReference>
<protein>
    <submittedName>
        <fullName evidence="1">Uncharacterized protein</fullName>
    </submittedName>
</protein>
<dbReference type="AlphaFoldDB" id="B9E3M9"/>
<proteinExistence type="predicted"/>
<dbReference type="EMBL" id="AP009049">
    <property type="protein sequence ID" value="BAH07104.1"/>
    <property type="molecule type" value="Genomic_DNA"/>
</dbReference>
<reference evidence="2" key="1">
    <citation type="submission" date="2005-09" db="EMBL/GenBank/DDBJ databases">
        <title>Complete genome sequence of Clostridium kluyveri and comparative genomics of Clostridia species.</title>
        <authorList>
            <person name="Inui M."/>
            <person name="Nonaka H."/>
            <person name="Shinoda Y."/>
            <person name="Ikenaga Y."/>
            <person name="Abe M."/>
            <person name="Naito K."/>
            <person name="Vertes A.A."/>
            <person name="Yukawa H."/>
        </authorList>
    </citation>
    <scope>NUCLEOTIDE SEQUENCE [LARGE SCALE GENOMIC DNA]</scope>
    <source>
        <strain evidence="2">NBRC 12016</strain>
    </source>
</reference>
<evidence type="ECO:0000313" key="2">
    <source>
        <dbReference type="Proteomes" id="UP000007969"/>
    </source>
</evidence>
<dbReference type="KEGG" id="ckr:CKR_2053"/>
<sequence length="123" mass="14300">MKQIENRRVYNIMEIIVNFYIISDDILETSKEFHSQIKTTNPIYLTLQSGDSIIPEDNSGEYAVVRTIKDLHKGELDVYISKLKSKDEIMNEIEDFTSKTIKSIFDSIKDTLNSEEEKDFNKA</sequence>
<name>B9E3M9_CLOK1</name>
<organism evidence="1 2">
    <name type="scientific">Clostridium kluyveri (strain NBRC 12016)</name>
    <dbReference type="NCBI Taxonomy" id="583346"/>
    <lineage>
        <taxon>Bacteria</taxon>
        <taxon>Bacillati</taxon>
        <taxon>Bacillota</taxon>
        <taxon>Clostridia</taxon>
        <taxon>Eubacteriales</taxon>
        <taxon>Clostridiaceae</taxon>
        <taxon>Clostridium</taxon>
    </lineage>
</organism>
<accession>B9E3M9</accession>